<dbReference type="GO" id="GO:0003677">
    <property type="term" value="F:DNA binding"/>
    <property type="evidence" value="ECO:0007669"/>
    <property type="project" value="InterPro"/>
</dbReference>
<feature type="compositionally biased region" description="Polar residues" evidence="1">
    <location>
        <begin position="18"/>
        <end position="31"/>
    </location>
</feature>
<gene>
    <name evidence="4" type="primary">LOC114864646</name>
</gene>
<dbReference type="InterPro" id="IPR018379">
    <property type="entry name" value="BEN_domain"/>
</dbReference>
<protein>
    <submittedName>
        <fullName evidence="4">BEN domain-containing protein 4 isoform X1</fullName>
    </submittedName>
</protein>
<accession>A0A9W2Y394</accession>
<feature type="region of interest" description="Disordered" evidence="1">
    <location>
        <begin position="1"/>
        <end position="156"/>
    </location>
</feature>
<feature type="compositionally biased region" description="Low complexity" evidence="1">
    <location>
        <begin position="45"/>
        <end position="54"/>
    </location>
</feature>
<feature type="region of interest" description="Disordered" evidence="1">
    <location>
        <begin position="343"/>
        <end position="441"/>
    </location>
</feature>
<dbReference type="GeneID" id="114864646"/>
<reference evidence="4" key="1">
    <citation type="submission" date="2025-08" db="UniProtKB">
        <authorList>
            <consortium name="RefSeq"/>
        </authorList>
    </citation>
    <scope>IDENTIFICATION</scope>
</reference>
<evidence type="ECO:0000259" key="2">
    <source>
        <dbReference type="PROSITE" id="PS51457"/>
    </source>
</evidence>
<organism evidence="3 4">
    <name type="scientific">Betta splendens</name>
    <name type="common">Siamese fighting fish</name>
    <dbReference type="NCBI Taxonomy" id="158456"/>
    <lineage>
        <taxon>Eukaryota</taxon>
        <taxon>Metazoa</taxon>
        <taxon>Chordata</taxon>
        <taxon>Craniata</taxon>
        <taxon>Vertebrata</taxon>
        <taxon>Euteleostomi</taxon>
        <taxon>Actinopterygii</taxon>
        <taxon>Neopterygii</taxon>
        <taxon>Teleostei</taxon>
        <taxon>Neoteleostei</taxon>
        <taxon>Acanthomorphata</taxon>
        <taxon>Anabantaria</taxon>
        <taxon>Anabantiformes</taxon>
        <taxon>Anabantoidei</taxon>
        <taxon>Osphronemidae</taxon>
        <taxon>Betta</taxon>
    </lineage>
</organism>
<feature type="compositionally biased region" description="Polar residues" evidence="1">
    <location>
        <begin position="232"/>
        <end position="242"/>
    </location>
</feature>
<evidence type="ECO:0000313" key="3">
    <source>
        <dbReference type="Proteomes" id="UP000515150"/>
    </source>
</evidence>
<dbReference type="PANTHER" id="PTHR35082:SF1">
    <property type="entry name" value="BEN DOMAIN-CONTAINING PROTEIN 4"/>
    <property type="match status" value="1"/>
</dbReference>
<feature type="compositionally biased region" description="Low complexity" evidence="1">
    <location>
        <begin position="82"/>
        <end position="140"/>
    </location>
</feature>
<dbReference type="PANTHER" id="PTHR35082">
    <property type="entry name" value="BEN DOMAIN-CONTAINING PROTEIN 4"/>
    <property type="match status" value="1"/>
</dbReference>
<feature type="compositionally biased region" description="Basic residues" evidence="1">
    <location>
        <begin position="354"/>
        <end position="441"/>
    </location>
</feature>
<feature type="region of interest" description="Disordered" evidence="1">
    <location>
        <begin position="187"/>
        <end position="242"/>
    </location>
</feature>
<dbReference type="RefSeq" id="XP_055368412.1">
    <property type="nucleotide sequence ID" value="XM_055512437.1"/>
</dbReference>
<dbReference type="OrthoDB" id="8803347at2759"/>
<evidence type="ECO:0000256" key="1">
    <source>
        <dbReference type="SAM" id="MobiDB-lite"/>
    </source>
</evidence>
<sequence length="666" mass="74186">MEGATQPADEGPRAPKTCRQQRGPYSTLKTFQSRRSASKSRFDRSSSAAAAAEAPPLGDGHHFTFHPEQPHRFQPHGHQHQHQQQQRVQQLHQSSVAISSSSQQHQHQQQQQRFPCESRPSSGAPTSTSAAAAAGLSSQQRQRRGGGAESRFSPDCSYGISSENRLILDAFAQQCSRVLSLLNNGRLLEPPSSGIKLEEEPEEADGVHCTSLGRSRHEESSSTTDPDEEAQQSHQNHQQTSAVLRIFTDSLQTYLLSAPRRHRDDDACAAAEPGSGLGGWGSPAPSESYGHPSSTLPEEDEEEESCCPRCLELEQEVLSLQQENEELRNKLENVPGAVEKQLITNQASLSLKNPKIKKKEKKRKKGRKKKENKNKINPKIKKRKKKREKKGRKKRKTKTKKNPKIKKKEKKKTKTKKPKDKKERKKGRKKKKTKTKKTPKIQMHHLFSRCVVGVLCRRPPPLVFSHSPLSECPGLLQDCAGGPQPAGSADARGAADGVKEDRGDDVLQGSKQLLENYPLFISNKQWDEAVNSSKKDGRRLLRYLIRYVFTTDELKFSCGLGKRKRSVHSGEPGLERRPLNPLKVSCLREFIRMHCASNPDWWMPSEEQINKVFSDAVGHARQGRAVGTFLGGSGSGSSSSSLYADGFDAHLSQDDLYLKGCHSQSD</sequence>
<dbReference type="PROSITE" id="PS51457">
    <property type="entry name" value="BEN"/>
    <property type="match status" value="1"/>
</dbReference>
<evidence type="ECO:0000313" key="4">
    <source>
        <dbReference type="RefSeq" id="XP_055368412.1"/>
    </source>
</evidence>
<dbReference type="SMART" id="SM01025">
    <property type="entry name" value="BEN"/>
    <property type="match status" value="1"/>
</dbReference>
<proteinExistence type="predicted"/>
<dbReference type="Proteomes" id="UP000515150">
    <property type="component" value="Chromosome 10"/>
</dbReference>
<feature type="region of interest" description="Disordered" evidence="1">
    <location>
        <begin position="483"/>
        <end position="502"/>
    </location>
</feature>
<name>A0A9W2Y394_BETSP</name>
<feature type="compositionally biased region" description="Low complexity" evidence="1">
    <location>
        <begin position="486"/>
        <end position="496"/>
    </location>
</feature>
<keyword evidence="3" id="KW-1185">Reference proteome</keyword>
<feature type="domain" description="BEN" evidence="2">
    <location>
        <begin position="516"/>
        <end position="624"/>
    </location>
</feature>
<dbReference type="AlphaFoldDB" id="A0A9W2Y394"/>
<dbReference type="Pfam" id="PF10523">
    <property type="entry name" value="BEN"/>
    <property type="match status" value="1"/>
</dbReference>
<dbReference type="InterPro" id="IPR038950">
    <property type="entry name" value="BEND4"/>
</dbReference>
<feature type="region of interest" description="Disordered" evidence="1">
    <location>
        <begin position="258"/>
        <end position="305"/>
    </location>
</feature>